<dbReference type="GO" id="GO:0006412">
    <property type="term" value="P:translation"/>
    <property type="evidence" value="ECO:0007669"/>
    <property type="project" value="InterPro"/>
</dbReference>
<dbReference type="GO" id="GO:0005763">
    <property type="term" value="C:mitochondrial small ribosomal subunit"/>
    <property type="evidence" value="ECO:0007669"/>
    <property type="project" value="TreeGrafter"/>
</dbReference>
<dbReference type="Gene3D" id="3.30.860.10">
    <property type="entry name" value="30s Ribosomal Protein S19, Chain A"/>
    <property type="match status" value="1"/>
</dbReference>
<proteinExistence type="inferred from homology"/>
<dbReference type="InterPro" id="IPR023575">
    <property type="entry name" value="Ribosomal_uS19_SF"/>
</dbReference>
<comment type="similarity">
    <text evidence="1 5">Belongs to the universal ribosomal protein uS19 family.</text>
</comment>
<dbReference type="InterPro" id="IPR020934">
    <property type="entry name" value="Ribosomal_uS19_CS"/>
</dbReference>
<sequence>MRAAAVLFRRSVWKGPHFVPLPISKAKETKTPIRTNARSCTILPQFVGLTFQIHNGKDYVQVHINEKMVGYKLGEFAHTRKKFKYTQTKNR</sequence>
<evidence type="ECO:0000256" key="3">
    <source>
        <dbReference type="ARBA" id="ARBA00023274"/>
    </source>
</evidence>
<dbReference type="FunFam" id="3.30.860.10:FF:000001">
    <property type="entry name" value="30S ribosomal protein S19"/>
    <property type="match status" value="1"/>
</dbReference>
<evidence type="ECO:0000313" key="6">
    <source>
        <dbReference type="EMBL" id="CDK25998.1"/>
    </source>
</evidence>
<reference evidence="6" key="1">
    <citation type="submission" date="2013-12" db="EMBL/GenBank/DDBJ databases">
        <authorList>
            <person name="Genoscope - CEA"/>
        </authorList>
    </citation>
    <scope>NUCLEOTIDE SEQUENCE</scope>
    <source>
        <strain evidence="6">CBS 1993</strain>
    </source>
</reference>
<dbReference type="HOGENOM" id="CLU_144911_1_0_1"/>
<protein>
    <recommendedName>
        <fullName evidence="4">Small ribosomal subunit protein uS19m</fullName>
    </recommendedName>
</protein>
<dbReference type="PANTHER" id="PTHR11880">
    <property type="entry name" value="RIBOSOMAL PROTEIN S19P FAMILY MEMBER"/>
    <property type="match status" value="1"/>
</dbReference>
<dbReference type="PROSITE" id="PS00323">
    <property type="entry name" value="RIBOSOMAL_S19"/>
    <property type="match status" value="1"/>
</dbReference>
<organism evidence="6 7">
    <name type="scientific">Kuraishia capsulata CBS 1993</name>
    <dbReference type="NCBI Taxonomy" id="1382522"/>
    <lineage>
        <taxon>Eukaryota</taxon>
        <taxon>Fungi</taxon>
        <taxon>Dikarya</taxon>
        <taxon>Ascomycota</taxon>
        <taxon>Saccharomycotina</taxon>
        <taxon>Pichiomycetes</taxon>
        <taxon>Pichiales</taxon>
        <taxon>Pichiaceae</taxon>
        <taxon>Kuraishia</taxon>
    </lineage>
</organism>
<dbReference type="Pfam" id="PF00203">
    <property type="entry name" value="Ribosomal_S19"/>
    <property type="match status" value="1"/>
</dbReference>
<keyword evidence="7" id="KW-1185">Reference proteome</keyword>
<dbReference type="PRINTS" id="PR00975">
    <property type="entry name" value="RIBOSOMALS19"/>
</dbReference>
<keyword evidence="3 5" id="KW-0687">Ribonucleoprotein</keyword>
<reference evidence="6" key="2">
    <citation type="submission" date="2014-02" db="EMBL/GenBank/DDBJ databases">
        <title>Complete DNA sequence of /Kuraishia capsulata/ illustrates novel genomic features among budding yeasts (/Saccharomycotina/).</title>
        <authorList>
            <person name="Morales L."/>
            <person name="Noel B."/>
            <person name="Porcel B."/>
            <person name="Marcet-Houben M."/>
            <person name="Hullo M-F."/>
            <person name="Sacerdot C."/>
            <person name="Tekaia F."/>
            <person name="Leh-Louis V."/>
            <person name="Despons L."/>
            <person name="Khanna V."/>
            <person name="Aury J-M."/>
            <person name="Barbe V."/>
            <person name="Couloux A."/>
            <person name="Labadie K."/>
            <person name="Pelletier E."/>
            <person name="Souciet J-L."/>
            <person name="Boekhout T."/>
            <person name="Gabaldon T."/>
            <person name="Wincker P."/>
            <person name="Dujon B."/>
        </authorList>
    </citation>
    <scope>NUCLEOTIDE SEQUENCE</scope>
    <source>
        <strain evidence="6">CBS 1993</strain>
    </source>
</reference>
<keyword evidence="2 5" id="KW-0689">Ribosomal protein</keyword>
<dbReference type="RefSeq" id="XP_022458008.1">
    <property type="nucleotide sequence ID" value="XM_022604203.1"/>
</dbReference>
<accession>W6MJ81</accession>
<evidence type="ECO:0000256" key="2">
    <source>
        <dbReference type="ARBA" id="ARBA00022980"/>
    </source>
</evidence>
<evidence type="ECO:0000256" key="1">
    <source>
        <dbReference type="ARBA" id="ARBA00007345"/>
    </source>
</evidence>
<dbReference type="PANTHER" id="PTHR11880:SF8">
    <property type="entry name" value="SMALL RIBOSOMAL SUBUNIT PROTEIN US19M"/>
    <property type="match status" value="1"/>
</dbReference>
<dbReference type="GeneID" id="34519396"/>
<dbReference type="GO" id="GO:0003735">
    <property type="term" value="F:structural constituent of ribosome"/>
    <property type="evidence" value="ECO:0007669"/>
    <property type="project" value="InterPro"/>
</dbReference>
<evidence type="ECO:0000256" key="5">
    <source>
        <dbReference type="RuleBase" id="RU003485"/>
    </source>
</evidence>
<dbReference type="AlphaFoldDB" id="W6MJ81"/>
<evidence type="ECO:0000256" key="4">
    <source>
        <dbReference type="ARBA" id="ARBA00044183"/>
    </source>
</evidence>
<dbReference type="SUPFAM" id="SSF54570">
    <property type="entry name" value="Ribosomal protein S19"/>
    <property type="match status" value="1"/>
</dbReference>
<dbReference type="InterPro" id="IPR002222">
    <property type="entry name" value="Ribosomal_uS19"/>
</dbReference>
<name>W6MJ81_9ASCO</name>
<dbReference type="STRING" id="1382522.W6MJ81"/>
<evidence type="ECO:0000313" key="7">
    <source>
        <dbReference type="Proteomes" id="UP000019384"/>
    </source>
</evidence>
<dbReference type="PIRSF" id="PIRSF002144">
    <property type="entry name" value="Ribosomal_S19"/>
    <property type="match status" value="1"/>
</dbReference>
<dbReference type="GO" id="GO:0000028">
    <property type="term" value="P:ribosomal small subunit assembly"/>
    <property type="evidence" value="ECO:0007669"/>
    <property type="project" value="TreeGrafter"/>
</dbReference>
<dbReference type="OrthoDB" id="2043at2759"/>
<dbReference type="GO" id="GO:0003723">
    <property type="term" value="F:RNA binding"/>
    <property type="evidence" value="ECO:0007669"/>
    <property type="project" value="InterPro"/>
</dbReference>
<dbReference type="Proteomes" id="UP000019384">
    <property type="component" value="Unassembled WGS sequence"/>
</dbReference>
<gene>
    <name evidence="6" type="ORF">KUCA_T00001969001</name>
</gene>
<dbReference type="EMBL" id="HG793126">
    <property type="protein sequence ID" value="CDK25998.1"/>
    <property type="molecule type" value="Genomic_DNA"/>
</dbReference>
<dbReference type="HAMAP" id="MF_00531">
    <property type="entry name" value="Ribosomal_uS19"/>
    <property type="match status" value="1"/>
</dbReference>